<feature type="compositionally biased region" description="Basic residues" evidence="1">
    <location>
        <begin position="268"/>
        <end position="277"/>
    </location>
</feature>
<feature type="compositionally biased region" description="Polar residues" evidence="1">
    <location>
        <begin position="288"/>
        <end position="315"/>
    </location>
</feature>
<evidence type="ECO:0000259" key="2">
    <source>
        <dbReference type="PROSITE" id="PS50812"/>
    </source>
</evidence>
<dbReference type="Proteomes" id="UP001497525">
    <property type="component" value="Unassembled WGS sequence"/>
</dbReference>
<feature type="region of interest" description="Disordered" evidence="1">
    <location>
        <begin position="474"/>
        <end position="556"/>
    </location>
</feature>
<evidence type="ECO:0000256" key="1">
    <source>
        <dbReference type="SAM" id="MobiDB-lite"/>
    </source>
</evidence>
<dbReference type="SUPFAM" id="SSF63748">
    <property type="entry name" value="Tudor/PWWP/MBT"/>
    <property type="match status" value="1"/>
</dbReference>
<proteinExistence type="predicted"/>
<feature type="region of interest" description="Disordered" evidence="1">
    <location>
        <begin position="160"/>
        <end position="181"/>
    </location>
</feature>
<feature type="region of interest" description="Disordered" evidence="1">
    <location>
        <begin position="1094"/>
        <end position="1122"/>
    </location>
</feature>
<feature type="compositionally biased region" description="Basic and acidic residues" evidence="1">
    <location>
        <begin position="501"/>
        <end position="518"/>
    </location>
</feature>
<dbReference type="InterPro" id="IPR000313">
    <property type="entry name" value="PWWP_dom"/>
</dbReference>
<feature type="region of interest" description="Disordered" evidence="1">
    <location>
        <begin position="1190"/>
        <end position="1229"/>
    </location>
</feature>
<feature type="region of interest" description="Disordered" evidence="1">
    <location>
        <begin position="783"/>
        <end position="805"/>
    </location>
</feature>
<dbReference type="Gene3D" id="2.30.30.140">
    <property type="match status" value="1"/>
</dbReference>
<feature type="region of interest" description="Disordered" evidence="1">
    <location>
        <begin position="937"/>
        <end position="960"/>
    </location>
</feature>
<feature type="compositionally biased region" description="Low complexity" evidence="1">
    <location>
        <begin position="871"/>
        <end position="885"/>
    </location>
</feature>
<accession>A0AAV2TNU8</accession>
<feature type="compositionally biased region" description="Polar residues" evidence="1">
    <location>
        <begin position="376"/>
        <end position="385"/>
    </location>
</feature>
<feature type="compositionally biased region" description="Polar residues" evidence="1">
    <location>
        <begin position="167"/>
        <end position="181"/>
    </location>
</feature>
<feature type="domain" description="PWWP" evidence="2">
    <location>
        <begin position="825"/>
        <end position="915"/>
    </location>
</feature>
<feature type="compositionally biased region" description="Polar residues" evidence="1">
    <location>
        <begin position="651"/>
        <end position="662"/>
    </location>
</feature>
<feature type="compositionally biased region" description="Polar residues" evidence="1">
    <location>
        <begin position="748"/>
        <end position="767"/>
    </location>
</feature>
<feature type="compositionally biased region" description="Polar residues" evidence="1">
    <location>
        <begin position="412"/>
        <end position="430"/>
    </location>
</feature>
<feature type="compositionally biased region" description="Low complexity" evidence="1">
    <location>
        <begin position="593"/>
        <end position="615"/>
    </location>
</feature>
<gene>
    <name evidence="3" type="ORF">CDAUBV1_LOCUS13361</name>
</gene>
<evidence type="ECO:0000313" key="3">
    <source>
        <dbReference type="EMBL" id="CAL5138531.1"/>
    </source>
</evidence>
<protein>
    <recommendedName>
        <fullName evidence="2">PWWP domain-containing protein</fullName>
    </recommendedName>
</protein>
<feature type="compositionally biased region" description="Basic residues" evidence="1">
    <location>
        <begin position="1098"/>
        <end position="1109"/>
    </location>
</feature>
<feature type="region of interest" description="Disordered" evidence="1">
    <location>
        <begin position="215"/>
        <end position="342"/>
    </location>
</feature>
<sequence length="1505" mass="161266">MASFSTPGGVTINKGDNLTVEVEESLTGLISVRFSKEDKLYRGVLLQEDSSLNHYGINEERIVGAPFWPPLNTGVGNINLKTIPCSTERYSYKYDGQASNLNVFQPEAIKRSHRNQPAPQLSRILRPRRFVCRKCKKAYHVEENGEELSSTALSKLADSTIPDDHSTANSDSETNMWSSCPLASSKTTSTAHHSIRRVTPSIIPKLNEDFALSGRESEVDSNSEDVAITKRQKKSLSLDRTPTVPCITPAPPHTVSNKRKGSTVGLIHRPKKLKRSSHAALNAPVEPTVNSASQKLPESNEPPQSLSTPTEQRSSPGRLDPPLPETSVVKSSMKSESPQIRKNRIKAQYVSVATPFRFPPSRSSKPNLFATVQVAGNSKSKQSTGNHRRMARTGVDPTSGGSKKSIPAGADTSPSQSASLKKSNFLQNCDSEVKKSSVDSQDLSTTSPRSRTRAHPTSVAADISVLGVVSNSLPHVQPEGNVDSSVTPKNSDHGTAANQRDPSRIPNDCDPKMLRDNGDAVSDTPSANSESNASSGRSLPDHSSGEGRLITSSGQGDGAVLMVGRARATDYEKPKNRWIREARARRSQEERGASGSNPIVPVVSSNPLSSANSPNDLPVSSSINAVSPAMARLRVRSSETMIPITAADSVAQTSPKTVSPVQPSKRRNIQPNTTTSGDVVVEDTPNFTASGAADVTPCSLPTTPTQGSDHATTGLPVIKIKINRQHQPSSSTTLAQYEVVGVGVPQKESGQASVSASSKTETEASLSTEDEFKLTIQHPDESYNGLWSPSLSPSASTRKGTSSNSPVLGHLVKRCKLPNGVIFRVGDLVWSKLSGWPYWPAQITNIHRVPAVENDSASKGTVCSETDRIQSKSTSPTTSSSSSSKTKSYTACVRWFAWHQVSYMPCDKLYHFLQHYKRFDNKKKKGVFRQAVNEARQTADKTLDNPVSSGEDESDIESRVDSPVTNTFVGETAAVNNISSNKADNAECIKSTADVNVGSPPQEALDTTSGDSLEIAATASEQAVSLSPKFSGRRGNCRGQTRGFKGRRGNSICLGERVRSSPRNLTTFIPSDQSRYNLQIASFPNSHVVVSNHLSSRNIRRGSRGRRPRSTAGGRGRGRSKKEVILSHPLVEASNPVYCNTSTSISPLVTDVTPPQSSGRLKIVLSTAGIGKHSKQHSKGITNKRRVNKIKKSQRVSSENTVASDSQHIESGSKLAASTTSSPDPTTATVSQEAVVTKLSPTTSSSYEVVPLVIKPDDNESAIQSSYGDPSAELISQFPHVFPDLRASGILSDSVEIPTFSEDESEEEDAGRLIIDPDVMASVNVSLTTFTSPQPSISHKTSIMSNIPPCLNSTSSSTQIPFSSSSNSILPYDEHRSGFGPRDSIFSSTISASNPVSIPTSFSASVCSNYSDLSTFSSSALSAFTPTTTALQQSTYISSQQQSQEIPKKARSLGHSLLLPPAPSQTKYLLPSSRHTDVASVASTAAPAAVAPNAVPYVHSDYTAL</sequence>
<comment type="caution">
    <text evidence="3">The sequence shown here is derived from an EMBL/GenBank/DDBJ whole genome shotgun (WGS) entry which is preliminary data.</text>
</comment>
<organism evidence="3 4">
    <name type="scientific">Calicophoron daubneyi</name>
    <name type="common">Rumen fluke</name>
    <name type="synonym">Paramphistomum daubneyi</name>
    <dbReference type="NCBI Taxonomy" id="300641"/>
    <lineage>
        <taxon>Eukaryota</taxon>
        <taxon>Metazoa</taxon>
        <taxon>Spiralia</taxon>
        <taxon>Lophotrochozoa</taxon>
        <taxon>Platyhelminthes</taxon>
        <taxon>Trematoda</taxon>
        <taxon>Digenea</taxon>
        <taxon>Plagiorchiida</taxon>
        <taxon>Pronocephalata</taxon>
        <taxon>Paramphistomoidea</taxon>
        <taxon>Paramphistomidae</taxon>
        <taxon>Calicophoron</taxon>
    </lineage>
</organism>
<name>A0AAV2TNU8_CALDB</name>
<feature type="compositionally biased region" description="Polar residues" evidence="1">
    <location>
        <begin position="438"/>
        <end position="449"/>
    </location>
</feature>
<feature type="region of interest" description="Disordered" evidence="1">
    <location>
        <begin position="579"/>
        <end position="620"/>
    </location>
</feature>
<reference evidence="3" key="1">
    <citation type="submission" date="2024-06" db="EMBL/GenBank/DDBJ databases">
        <authorList>
            <person name="Liu X."/>
            <person name="Lenzi L."/>
            <person name="Haldenby T S."/>
            <person name="Uol C."/>
        </authorList>
    </citation>
    <scope>NUCLEOTIDE SEQUENCE</scope>
</reference>
<dbReference type="Pfam" id="PF00855">
    <property type="entry name" value="PWWP"/>
    <property type="match status" value="1"/>
</dbReference>
<feature type="region of interest" description="Disordered" evidence="1">
    <location>
        <begin position="747"/>
        <end position="770"/>
    </location>
</feature>
<feature type="compositionally biased region" description="Polar residues" evidence="1">
    <location>
        <begin position="523"/>
        <end position="537"/>
    </location>
</feature>
<feature type="compositionally biased region" description="Basic and acidic residues" evidence="1">
    <location>
        <begin position="579"/>
        <end position="592"/>
    </location>
</feature>
<feature type="compositionally biased region" description="Polar residues" evidence="1">
    <location>
        <begin position="328"/>
        <end position="340"/>
    </location>
</feature>
<evidence type="ECO:0000313" key="4">
    <source>
        <dbReference type="Proteomes" id="UP001497525"/>
    </source>
</evidence>
<feature type="region of interest" description="Disordered" evidence="1">
    <location>
        <begin position="854"/>
        <end position="885"/>
    </location>
</feature>
<feature type="compositionally biased region" description="Polar residues" evidence="1">
    <location>
        <begin position="855"/>
        <end position="864"/>
    </location>
</feature>
<feature type="compositionally biased region" description="Polar residues" evidence="1">
    <location>
        <begin position="1195"/>
        <end position="1210"/>
    </location>
</feature>
<dbReference type="EMBL" id="CAXLJL010000501">
    <property type="protein sequence ID" value="CAL5138531.1"/>
    <property type="molecule type" value="Genomic_DNA"/>
</dbReference>
<feature type="region of interest" description="Disordered" evidence="1">
    <location>
        <begin position="651"/>
        <end position="712"/>
    </location>
</feature>
<dbReference type="PROSITE" id="PS50812">
    <property type="entry name" value="PWWP"/>
    <property type="match status" value="1"/>
</dbReference>
<feature type="compositionally biased region" description="Low complexity" evidence="1">
    <location>
        <begin position="1216"/>
        <end position="1229"/>
    </location>
</feature>
<feature type="compositionally biased region" description="Polar residues" evidence="1">
    <location>
        <begin position="785"/>
        <end position="805"/>
    </location>
</feature>
<feature type="compositionally biased region" description="Polar residues" evidence="1">
    <location>
        <begin position="699"/>
        <end position="711"/>
    </location>
</feature>
<feature type="region of interest" description="Disordered" evidence="1">
    <location>
        <begin position="376"/>
        <end position="458"/>
    </location>
</feature>